<accession>A0A5B7EZI2</accession>
<keyword evidence="2" id="KW-1185">Reference proteome</keyword>
<sequence>MTSSEVLKQDPPCFSSTYDDHKTVNMAAPQHQDLYLRNTILSRDVLHELSDVELIKRHRLD</sequence>
<proteinExistence type="predicted"/>
<name>A0A5B7EZI2_PORTR</name>
<comment type="caution">
    <text evidence="1">The sequence shown here is derived from an EMBL/GenBank/DDBJ whole genome shotgun (WGS) entry which is preliminary data.</text>
</comment>
<reference evidence="1 2" key="1">
    <citation type="submission" date="2019-05" db="EMBL/GenBank/DDBJ databases">
        <title>Another draft genome of Portunus trituberculatus and its Hox gene families provides insights of decapod evolution.</title>
        <authorList>
            <person name="Jeong J.-H."/>
            <person name="Song I."/>
            <person name="Kim S."/>
            <person name="Choi T."/>
            <person name="Kim D."/>
            <person name="Ryu S."/>
            <person name="Kim W."/>
        </authorList>
    </citation>
    <scope>NUCLEOTIDE SEQUENCE [LARGE SCALE GENOMIC DNA]</scope>
    <source>
        <tissue evidence="1">Muscle</tissue>
    </source>
</reference>
<organism evidence="1 2">
    <name type="scientific">Portunus trituberculatus</name>
    <name type="common">Swimming crab</name>
    <name type="synonym">Neptunus trituberculatus</name>
    <dbReference type="NCBI Taxonomy" id="210409"/>
    <lineage>
        <taxon>Eukaryota</taxon>
        <taxon>Metazoa</taxon>
        <taxon>Ecdysozoa</taxon>
        <taxon>Arthropoda</taxon>
        <taxon>Crustacea</taxon>
        <taxon>Multicrustacea</taxon>
        <taxon>Malacostraca</taxon>
        <taxon>Eumalacostraca</taxon>
        <taxon>Eucarida</taxon>
        <taxon>Decapoda</taxon>
        <taxon>Pleocyemata</taxon>
        <taxon>Brachyura</taxon>
        <taxon>Eubrachyura</taxon>
        <taxon>Portunoidea</taxon>
        <taxon>Portunidae</taxon>
        <taxon>Portuninae</taxon>
        <taxon>Portunus</taxon>
    </lineage>
</organism>
<evidence type="ECO:0000313" key="2">
    <source>
        <dbReference type="Proteomes" id="UP000324222"/>
    </source>
</evidence>
<dbReference type="EMBL" id="VSRR010004063">
    <property type="protein sequence ID" value="MPC38429.1"/>
    <property type="molecule type" value="Genomic_DNA"/>
</dbReference>
<evidence type="ECO:0000313" key="1">
    <source>
        <dbReference type="EMBL" id="MPC38429.1"/>
    </source>
</evidence>
<protein>
    <submittedName>
        <fullName evidence="1">Uncharacterized protein</fullName>
    </submittedName>
</protein>
<gene>
    <name evidence="1" type="ORF">E2C01_031936</name>
</gene>
<dbReference type="Proteomes" id="UP000324222">
    <property type="component" value="Unassembled WGS sequence"/>
</dbReference>
<dbReference type="AlphaFoldDB" id="A0A5B7EZI2"/>